<gene>
    <name evidence="2" type="ORF">CCMP2556_LOCUS41268</name>
</gene>
<reference evidence="2 3" key="1">
    <citation type="submission" date="2024-02" db="EMBL/GenBank/DDBJ databases">
        <authorList>
            <person name="Chen Y."/>
            <person name="Shah S."/>
            <person name="Dougan E. K."/>
            <person name="Thang M."/>
            <person name="Chan C."/>
        </authorList>
    </citation>
    <scope>NUCLEOTIDE SEQUENCE [LARGE SCALE GENOMIC DNA]</scope>
</reference>
<sequence>MGKVVSMLQETCCPSVSHEKESIPATWSGADSLPMLLGSVEQEWVQHRIIPANRLEVVPEERDAEECAEKESVIEVHSSGETSLKQTRLTQPAGTVKRAPPPILPIGKRRYP</sequence>
<evidence type="ECO:0000313" key="3">
    <source>
        <dbReference type="Proteomes" id="UP001642484"/>
    </source>
</evidence>
<comment type="caution">
    <text evidence="2">The sequence shown here is derived from an EMBL/GenBank/DDBJ whole genome shotgun (WGS) entry which is preliminary data.</text>
</comment>
<name>A0ABP0Q9M8_9DINO</name>
<protein>
    <submittedName>
        <fullName evidence="2">Uncharacterized protein</fullName>
    </submittedName>
</protein>
<keyword evidence="3" id="KW-1185">Reference proteome</keyword>
<accession>A0ABP0Q9M8</accession>
<organism evidence="2 3">
    <name type="scientific">Durusdinium trenchii</name>
    <dbReference type="NCBI Taxonomy" id="1381693"/>
    <lineage>
        <taxon>Eukaryota</taxon>
        <taxon>Sar</taxon>
        <taxon>Alveolata</taxon>
        <taxon>Dinophyceae</taxon>
        <taxon>Suessiales</taxon>
        <taxon>Symbiodiniaceae</taxon>
        <taxon>Durusdinium</taxon>
    </lineage>
</organism>
<dbReference type="Proteomes" id="UP001642484">
    <property type="component" value="Unassembled WGS sequence"/>
</dbReference>
<proteinExistence type="predicted"/>
<feature type="region of interest" description="Disordered" evidence="1">
    <location>
        <begin position="66"/>
        <end position="112"/>
    </location>
</feature>
<dbReference type="EMBL" id="CAXAMN010024250">
    <property type="protein sequence ID" value="CAK9084946.1"/>
    <property type="molecule type" value="Genomic_DNA"/>
</dbReference>
<evidence type="ECO:0000313" key="2">
    <source>
        <dbReference type="EMBL" id="CAK9084946.1"/>
    </source>
</evidence>
<feature type="compositionally biased region" description="Polar residues" evidence="1">
    <location>
        <begin position="79"/>
        <end position="93"/>
    </location>
</feature>
<evidence type="ECO:0000256" key="1">
    <source>
        <dbReference type="SAM" id="MobiDB-lite"/>
    </source>
</evidence>